<organism evidence="4 5">
    <name type="scientific">Candidatus Woesebacteria bacterium GW2011_GWA2_33_28</name>
    <dbReference type="NCBI Taxonomy" id="1618561"/>
    <lineage>
        <taxon>Bacteria</taxon>
        <taxon>Candidatus Woeseibacteriota</taxon>
    </lineage>
</organism>
<keyword evidence="4" id="KW-0808">Transferase</keyword>
<dbReference type="InterPro" id="IPR038152">
    <property type="entry name" value="Carbam_trans_C_sf"/>
</dbReference>
<evidence type="ECO:0000259" key="3">
    <source>
        <dbReference type="Pfam" id="PF16861"/>
    </source>
</evidence>
<dbReference type="Gene3D" id="3.30.420.40">
    <property type="match status" value="2"/>
</dbReference>
<comment type="caution">
    <text evidence="4">The sequence shown here is derived from an EMBL/GenBank/DDBJ whole genome shotgun (WGS) entry which is preliminary data.</text>
</comment>
<gene>
    <name evidence="4" type="ORF">UR38_C0013G0028</name>
</gene>
<protein>
    <submittedName>
        <fullName evidence="4">Carbamoyltransferase family protein</fullName>
    </submittedName>
</protein>
<evidence type="ECO:0000313" key="4">
    <source>
        <dbReference type="EMBL" id="KKP46243.1"/>
    </source>
</evidence>
<dbReference type="SUPFAM" id="SSF53067">
    <property type="entry name" value="Actin-like ATPase domain"/>
    <property type="match status" value="1"/>
</dbReference>
<dbReference type="Pfam" id="PF02543">
    <property type="entry name" value="Carbam_trans_N"/>
    <property type="match status" value="1"/>
</dbReference>
<dbReference type="EMBL" id="LBOZ01000013">
    <property type="protein sequence ID" value="KKP46243.1"/>
    <property type="molecule type" value="Genomic_DNA"/>
</dbReference>
<dbReference type="PATRIC" id="fig|1618561.3.peg.1022"/>
<evidence type="ECO:0000313" key="5">
    <source>
        <dbReference type="Proteomes" id="UP000033995"/>
    </source>
</evidence>
<comment type="similarity">
    <text evidence="1">Belongs to the NodU/CmcH family.</text>
</comment>
<dbReference type="InterPro" id="IPR003696">
    <property type="entry name" value="Carbtransf_dom"/>
</dbReference>
<name>A0A0F9ZPP2_9BACT</name>
<dbReference type="InterPro" id="IPR043129">
    <property type="entry name" value="ATPase_NBD"/>
</dbReference>
<evidence type="ECO:0000256" key="1">
    <source>
        <dbReference type="ARBA" id="ARBA00006129"/>
    </source>
</evidence>
<feature type="domain" description="Carbamoyltransferase C-terminal" evidence="3">
    <location>
        <begin position="325"/>
        <end position="491"/>
    </location>
</feature>
<dbReference type="PANTHER" id="PTHR34847:SF1">
    <property type="entry name" value="NODULATION PROTEIN U"/>
    <property type="match status" value="1"/>
</dbReference>
<reference evidence="4 5" key="1">
    <citation type="journal article" date="2015" name="Nature">
        <title>rRNA introns, odd ribosomes, and small enigmatic genomes across a large radiation of phyla.</title>
        <authorList>
            <person name="Brown C.T."/>
            <person name="Hug L.A."/>
            <person name="Thomas B.C."/>
            <person name="Sharon I."/>
            <person name="Castelle C.J."/>
            <person name="Singh A."/>
            <person name="Wilkins M.J."/>
            <person name="Williams K.H."/>
            <person name="Banfield J.F."/>
        </authorList>
    </citation>
    <scope>NUCLEOTIDE SEQUENCE [LARGE SCALE GENOMIC DNA]</scope>
</reference>
<dbReference type="Pfam" id="PF16861">
    <property type="entry name" value="Carbam_trans_C"/>
    <property type="match status" value="1"/>
</dbReference>
<dbReference type="InterPro" id="IPR051338">
    <property type="entry name" value="NodU/CmcH_Carbamoyltrnsfr"/>
</dbReference>
<evidence type="ECO:0000259" key="2">
    <source>
        <dbReference type="Pfam" id="PF02543"/>
    </source>
</evidence>
<feature type="domain" description="Carbamoyltransferase" evidence="2">
    <location>
        <begin position="48"/>
        <end position="274"/>
    </location>
</feature>
<dbReference type="Proteomes" id="UP000033995">
    <property type="component" value="Unassembled WGS sequence"/>
</dbReference>
<dbReference type="InterPro" id="IPR031730">
    <property type="entry name" value="Carbam_trans_C"/>
</dbReference>
<dbReference type="Gene3D" id="3.90.870.20">
    <property type="entry name" value="Carbamoyltransferase, C-terminal domain"/>
    <property type="match status" value="1"/>
</dbReference>
<accession>A0A0F9ZPP2</accession>
<dbReference type="AlphaFoldDB" id="A0A0F9ZPP2"/>
<dbReference type="CDD" id="cd24098">
    <property type="entry name" value="ASKHA_NBD_TobZ_N"/>
    <property type="match status" value="1"/>
</dbReference>
<proteinExistence type="inferred from homology"/>
<dbReference type="GO" id="GO:0016740">
    <property type="term" value="F:transferase activity"/>
    <property type="evidence" value="ECO:0007669"/>
    <property type="project" value="UniProtKB-KW"/>
</dbReference>
<sequence>MPDRAIQFCLNKAKISMKDIDVIAFPRSTWNDFPPRLESYLLYNFGYVPKIEYLDHHTAHASSCYHVSGFSSSLIITYDLSGDGISCGIFRGKGKDIKVLDRIPFPNSIGLFAAFITQYLGFRSNHDEYKVMGLSSYGKPNIDMGSIFKFDNGNLEFNQKLLHPEALKRHPIFCTSQLPLFNNEKYPFLPKRRLRGEPITEDHKNLAASAQKTIEDAVFSLIKKYKKDEDEYLCIGGGVAENSVVNGKIAESKLFKDIYISPACGDAGSALGACLYLANTNGYDFNKVNENKWGSSYSNEDIKKSLDKYNIKYHYSQNVAGETSELLAKQNIVAWFQGGMEFGSRALGSRSLLCDPSNPEMKEKMNRIKKREQFRPFAPSVLEEHQSSLFKSNQFSPFMSFTLQTTEIGQKQLISATHVDQTARLQSVSKDDSIYRKLIESFYSKTKIPALLNTSLNSGWEPIVENPEQALAFFYSSETNILAIGNYIIKK</sequence>
<dbReference type="PANTHER" id="PTHR34847">
    <property type="entry name" value="NODULATION PROTEIN U"/>
    <property type="match status" value="1"/>
</dbReference>